<dbReference type="CDD" id="cd01701">
    <property type="entry name" value="PolY_Rev1"/>
    <property type="match status" value="1"/>
</dbReference>
<dbReference type="SMART" id="SM00292">
    <property type="entry name" value="BRCT"/>
    <property type="match status" value="1"/>
</dbReference>
<dbReference type="Gene3D" id="3.40.1170.60">
    <property type="match status" value="1"/>
</dbReference>
<comment type="similarity">
    <text evidence="2">Belongs to the DNA polymerase type-Y family.</text>
</comment>
<dbReference type="InterPro" id="IPR025527">
    <property type="entry name" value="HUWE1/Rev1_UBM"/>
</dbReference>
<feature type="compositionally biased region" description="Low complexity" evidence="14">
    <location>
        <begin position="1214"/>
        <end position="1226"/>
    </location>
</feature>
<dbReference type="GO" id="GO:0017125">
    <property type="term" value="F:deoxycytidyl transferase activity"/>
    <property type="evidence" value="ECO:0007669"/>
    <property type="project" value="TreeGrafter"/>
</dbReference>
<evidence type="ECO:0000256" key="11">
    <source>
        <dbReference type="ARBA" id="ARBA00023204"/>
    </source>
</evidence>
<keyword evidence="10" id="KW-0238">DNA-binding</keyword>
<dbReference type="PROSITE" id="PS50172">
    <property type="entry name" value="BRCT"/>
    <property type="match status" value="1"/>
</dbReference>
<feature type="binding site" evidence="13">
    <location>
        <position position="808"/>
    </location>
    <ligand>
        <name>Mg(2+)</name>
        <dbReference type="ChEBI" id="CHEBI:18420"/>
        <label>1</label>
    </ligand>
</feature>
<keyword evidence="7 13" id="KW-0479">Metal-binding</keyword>
<feature type="region of interest" description="Disordered" evidence="14">
    <location>
        <begin position="1284"/>
        <end position="1331"/>
    </location>
</feature>
<feature type="region of interest" description="Disordered" evidence="14">
    <location>
        <begin position="157"/>
        <end position="178"/>
    </location>
</feature>
<sequence length="1507" mass="168176">MSSKQSEELSKRNSKRRKRRENGFEEWGGYMAAKKQKLQMQFEDRKALELMDQKETEIFKGIGIFVNGLTTPSADELKRLMIIHGGKFYHYPSSKITHVIASNLPKSKMKLLKRQVIVTGNWITDSIKAGKLLPHQNYFLYSPEVADNQQRLQIGNYFQKKPNSSPIKDNTPRKKNKDTSMLEELFGNDLDSDSSIDSEKNVQCNLVNKSYLHKGPSSNTFYQKHSTSNHNKVSSPVMPSLTGSSGIIASVQNQRISSSDSSHLKPSLDSTECHIFNERNLSNMKNKDKSILVGEDSETNANIGSGQNVKNSLVNKNYPHKKSSNVSNQKCDKSIHSRVSSLRKSSSDIDISVPSQNQSIPCKDSSHSKLSLNKFRSQTFNERSLSKNRDKNKSLLDELFGEDLDSDSSIDSQKNSKNISVSNSSHKKASSNASYERLGINNHVKVSSPLKSSSNVDISVSTQNQNCTNNDSSHLKSSSNFNNLNHRNIKNISVNQSTSNKQSSNSKPSKSGDESISLHKHRTSEINKESSYAKATQRRDASISPQKYGVSETNKESSYSKPSKTGDISISPQKHGRAVNTGDPNFLPEFFNHSRKHHISTSAQELKRYVQFLVESNKEKHFPKRDRLRELSQQFPDNSSFITSDPNTKGRRQVIMHLDMDCFFVSVGLKKHPELRGVPVAVTHSKGKRGGPQEGSDIHYEASHYANESKKKLKGVISGNELSRGSNQTPKPSIYSKEYGSLSEVACCSYEARQAGVRNGLFLGEALRRCPNLQTIPYDFEGYSEVSKQLYDIVASYTLDIEAVSCDELYIDCTELLQDVHLSPHQFASVLRAEIERETGCTASAGMGSNMLLARLATKVAKPNGQYYVQDADVEKFMKQQKVGDLPGVGYTTAEKLHGLNIRTCEDLQSWSLSKLQQKFGTKTGQAFYNNCRGKDDRIVQYHKDRKSVSAEVNYGIRFEMEDDIYNFINQLSNEVQNRIRNLNCKGKLVTLKLMVRKRDAPVETAKFMGHGVCDNLSHSVSLKSATDSSQVISKECCAIARSLKIKPQDYRGVGIQISKLESIQKDHKIGGGVFKQSHKKSATEMESSYGVFAPKNLEKVNKVISEKSTITHFLSNKSSPSKHLDNAVENDSVKGMSTSPSKQTEPPSKHGQKTKTIEHFLLNKPSTSRTKSYNIADFLPEELDQSVLEALPEDLKKEILESCKAKSAVNEGSSLNQSASTSSANKPDELVKSLGQKQKSEKIIVRVDSNPLQSKPIGLDQSFLNALPEELRKEVLDSYNSVSDKKNMNSASSSAEQQLSPSFASKSNNQSKIIPKKKSDNPTSAANSNLWSNSSLKLDESVLNALPADLKKEILESYGEHPSSKTGKLPQPSTSNQICSSKEYTSTEQQSSKALSEIDSNEKPVKKNPTLGGAIELDDLRALIKEWIDNTDDPLEEDINDVKTFLVELCDVDLCKVEILSKYLYRMANKSNRKWKDVYLTVLSSVQEKVMSIYKRTLILNSEFPT</sequence>
<dbReference type="SUPFAM" id="SSF52113">
    <property type="entry name" value="BRCT domain"/>
    <property type="match status" value="1"/>
</dbReference>
<dbReference type="Pfam" id="PF00533">
    <property type="entry name" value="BRCT"/>
    <property type="match status" value="1"/>
</dbReference>
<dbReference type="Pfam" id="PF14377">
    <property type="entry name" value="UBM"/>
    <property type="match status" value="3"/>
</dbReference>
<proteinExistence type="inferred from homology"/>
<dbReference type="PANTHER" id="PTHR45990:SF1">
    <property type="entry name" value="DNA REPAIR PROTEIN REV1"/>
    <property type="match status" value="1"/>
</dbReference>
<feature type="region of interest" description="Disordered" evidence="14">
    <location>
        <begin position="405"/>
        <end position="583"/>
    </location>
</feature>
<name>A0AAV1YV66_9ARAC</name>
<dbReference type="Gene3D" id="3.40.50.10190">
    <property type="entry name" value="BRCT domain"/>
    <property type="match status" value="1"/>
</dbReference>
<evidence type="ECO:0000256" key="8">
    <source>
        <dbReference type="ARBA" id="ARBA00022763"/>
    </source>
</evidence>
<feature type="binding site" evidence="13">
    <location>
        <position position="807"/>
    </location>
    <ligand>
        <name>Mg(2+)</name>
        <dbReference type="ChEBI" id="CHEBI:18420"/>
        <label>1</label>
    </ligand>
</feature>
<keyword evidence="8" id="KW-0227">DNA damage</keyword>
<feature type="compositionally biased region" description="Polar residues" evidence="14">
    <location>
        <begin position="449"/>
        <end position="492"/>
    </location>
</feature>
<feature type="region of interest" description="Disordered" evidence="14">
    <location>
        <begin position="1116"/>
        <end position="1156"/>
    </location>
</feature>
<evidence type="ECO:0000313" key="18">
    <source>
        <dbReference type="Proteomes" id="UP001497382"/>
    </source>
</evidence>
<comment type="subcellular location">
    <subcellularLocation>
        <location evidence="1">Nucleus</location>
    </subcellularLocation>
</comment>
<dbReference type="InterPro" id="IPR012112">
    <property type="entry name" value="REV1"/>
</dbReference>
<evidence type="ECO:0000256" key="6">
    <source>
        <dbReference type="ARBA" id="ARBA00022695"/>
    </source>
</evidence>
<dbReference type="Gene3D" id="1.10.150.20">
    <property type="entry name" value="5' to 3' exonuclease, C-terminal subdomain"/>
    <property type="match status" value="1"/>
</dbReference>
<evidence type="ECO:0000256" key="12">
    <source>
        <dbReference type="ARBA" id="ARBA00023242"/>
    </source>
</evidence>
<dbReference type="GO" id="GO:0006281">
    <property type="term" value="P:DNA repair"/>
    <property type="evidence" value="ECO:0007669"/>
    <property type="project" value="UniProtKB-KW"/>
</dbReference>
<feature type="compositionally biased region" description="Low complexity" evidence="14">
    <location>
        <begin position="337"/>
        <end position="352"/>
    </location>
</feature>
<feature type="domain" description="UmuC" evidence="16">
    <location>
        <begin position="655"/>
        <end position="890"/>
    </location>
</feature>
<feature type="binding site" evidence="13">
    <location>
        <position position="659"/>
    </location>
    <ligand>
        <name>Mg(2+)</name>
        <dbReference type="ChEBI" id="CHEBI:18420"/>
        <label>1</label>
    </ligand>
</feature>
<dbReference type="InterPro" id="IPR036420">
    <property type="entry name" value="BRCT_dom_sf"/>
</dbReference>
<evidence type="ECO:0000259" key="15">
    <source>
        <dbReference type="PROSITE" id="PS50172"/>
    </source>
</evidence>
<dbReference type="PANTHER" id="PTHR45990">
    <property type="entry name" value="DNA REPAIR PROTEIN REV1"/>
    <property type="match status" value="1"/>
</dbReference>
<feature type="region of interest" description="Disordered" evidence="14">
    <location>
        <begin position="1207"/>
        <end position="1238"/>
    </location>
</feature>
<keyword evidence="4" id="KW-0237">DNA synthesis</keyword>
<dbReference type="GO" id="GO:0003684">
    <property type="term" value="F:damaged DNA binding"/>
    <property type="evidence" value="ECO:0007669"/>
    <property type="project" value="InterPro"/>
</dbReference>
<dbReference type="Gene3D" id="1.20.58.1280">
    <property type="entry name" value="DNA repair protein Rev1, C-terminal domain"/>
    <property type="match status" value="1"/>
</dbReference>
<gene>
    <name evidence="17" type="ORF">LARSCL_LOCUS1111</name>
</gene>
<feature type="compositionally biased region" description="Basic and acidic residues" evidence="14">
    <location>
        <begin position="1"/>
        <end position="11"/>
    </location>
</feature>
<evidence type="ECO:0000256" key="5">
    <source>
        <dbReference type="ARBA" id="ARBA00022679"/>
    </source>
</evidence>
<protein>
    <recommendedName>
        <fullName evidence="3">DNA repair protein REV1</fullName>
    </recommendedName>
</protein>
<dbReference type="Gene3D" id="3.30.1490.100">
    <property type="entry name" value="DNA polymerase, Y-family, little finger domain"/>
    <property type="match status" value="1"/>
</dbReference>
<feature type="region of interest" description="Disordered" evidence="14">
    <location>
        <begin position="298"/>
        <end position="368"/>
    </location>
</feature>
<reference evidence="17 18" key="1">
    <citation type="submission" date="2024-04" db="EMBL/GenBank/DDBJ databases">
        <authorList>
            <person name="Rising A."/>
            <person name="Reimegard J."/>
            <person name="Sonavane S."/>
            <person name="Akerstrom W."/>
            <person name="Nylinder S."/>
            <person name="Hedman E."/>
            <person name="Kallberg Y."/>
        </authorList>
    </citation>
    <scope>NUCLEOTIDE SEQUENCE [LARGE SCALE GENOMIC DNA]</scope>
</reference>
<dbReference type="GO" id="GO:0042276">
    <property type="term" value="P:error-prone translesion synthesis"/>
    <property type="evidence" value="ECO:0007669"/>
    <property type="project" value="InterPro"/>
</dbReference>
<evidence type="ECO:0000313" key="17">
    <source>
        <dbReference type="EMBL" id="CAL1262659.1"/>
    </source>
</evidence>
<feature type="compositionally biased region" description="Polar residues" evidence="14">
    <location>
        <begin position="1284"/>
        <end position="1313"/>
    </location>
</feature>
<dbReference type="CDD" id="cd17719">
    <property type="entry name" value="BRCT_Rev1"/>
    <property type="match status" value="1"/>
</dbReference>
<feature type="compositionally biased region" description="Polar residues" evidence="14">
    <location>
        <begin position="299"/>
        <end position="315"/>
    </location>
</feature>
<keyword evidence="12" id="KW-0539">Nucleus</keyword>
<dbReference type="InterPro" id="IPR001357">
    <property type="entry name" value="BRCT_dom"/>
</dbReference>
<dbReference type="Gene3D" id="3.30.70.270">
    <property type="match status" value="2"/>
</dbReference>
<dbReference type="GO" id="GO:0046872">
    <property type="term" value="F:metal ion binding"/>
    <property type="evidence" value="ECO:0007669"/>
    <property type="project" value="UniProtKB-KW"/>
</dbReference>
<dbReference type="Pfam" id="PF00817">
    <property type="entry name" value="IMS"/>
    <property type="match status" value="1"/>
</dbReference>
<feature type="compositionally biased region" description="Low complexity" evidence="14">
    <location>
        <begin position="493"/>
        <end position="509"/>
    </location>
</feature>
<feature type="compositionally biased region" description="Polar residues" evidence="14">
    <location>
        <begin position="1372"/>
        <end position="1395"/>
    </location>
</feature>
<dbReference type="InterPro" id="IPR038401">
    <property type="entry name" value="Rev1_C_sf"/>
</dbReference>
<evidence type="ECO:0000256" key="4">
    <source>
        <dbReference type="ARBA" id="ARBA00022634"/>
    </source>
</evidence>
<dbReference type="SUPFAM" id="SSF100879">
    <property type="entry name" value="Lesion bypass DNA polymerase (Y-family), little finger domain"/>
    <property type="match status" value="1"/>
</dbReference>
<evidence type="ECO:0000259" key="16">
    <source>
        <dbReference type="PROSITE" id="PS50173"/>
    </source>
</evidence>
<dbReference type="InterPro" id="IPR017961">
    <property type="entry name" value="DNA_pol_Y-fam_little_finger"/>
</dbReference>
<dbReference type="GO" id="GO:0070987">
    <property type="term" value="P:error-free translesion synthesis"/>
    <property type="evidence" value="ECO:0007669"/>
    <property type="project" value="TreeGrafter"/>
</dbReference>
<comment type="cofactor">
    <cofactor evidence="13">
        <name>Mg(2+)</name>
        <dbReference type="ChEBI" id="CHEBI:18420"/>
    </cofactor>
    <text evidence="13">Binds 2 magnesium ions.</text>
</comment>
<dbReference type="InterPro" id="IPR031991">
    <property type="entry name" value="Rev1_C"/>
</dbReference>
<dbReference type="Proteomes" id="UP001497382">
    <property type="component" value="Unassembled WGS sequence"/>
</dbReference>
<dbReference type="Pfam" id="PF21999">
    <property type="entry name" value="IMS_HHH_1"/>
    <property type="match status" value="1"/>
</dbReference>
<dbReference type="FunFam" id="3.40.50.10190:FF:000011">
    <property type="entry name" value="DNA repair protein REV1"/>
    <property type="match status" value="1"/>
</dbReference>
<feature type="region of interest" description="Disordered" evidence="14">
    <location>
        <begin position="218"/>
        <end position="240"/>
    </location>
</feature>
<keyword evidence="9 13" id="KW-0460">Magnesium</keyword>
<feature type="region of interest" description="Disordered" evidence="14">
    <location>
        <begin position="1"/>
        <end position="26"/>
    </location>
</feature>
<dbReference type="InterPro" id="IPR053848">
    <property type="entry name" value="IMS_HHH_1"/>
</dbReference>
<dbReference type="InterPro" id="IPR001126">
    <property type="entry name" value="UmuC"/>
</dbReference>
<keyword evidence="18" id="KW-1185">Reference proteome</keyword>
<feature type="compositionally biased region" description="Basic and acidic residues" evidence="14">
    <location>
        <begin position="510"/>
        <end position="528"/>
    </location>
</feature>
<dbReference type="PROSITE" id="PS50173">
    <property type="entry name" value="UMUC"/>
    <property type="match status" value="1"/>
</dbReference>
<dbReference type="Gene3D" id="6.10.250.1630">
    <property type="match status" value="1"/>
</dbReference>
<dbReference type="GO" id="GO:0003887">
    <property type="term" value="F:DNA-directed DNA polymerase activity"/>
    <property type="evidence" value="ECO:0007669"/>
    <property type="project" value="InterPro"/>
</dbReference>
<feature type="compositionally biased region" description="Polar residues" evidence="14">
    <location>
        <begin position="218"/>
        <end position="234"/>
    </location>
</feature>
<dbReference type="Gene3D" id="6.10.250.1490">
    <property type="match status" value="1"/>
</dbReference>
<keyword evidence="6" id="KW-0548">Nucleotidyltransferase</keyword>
<feature type="compositionally biased region" description="Low complexity" evidence="14">
    <location>
        <begin position="412"/>
        <end position="434"/>
    </location>
</feature>
<evidence type="ECO:0000256" key="1">
    <source>
        <dbReference type="ARBA" id="ARBA00004123"/>
    </source>
</evidence>
<dbReference type="EMBL" id="CAXIEN010000006">
    <property type="protein sequence ID" value="CAL1262659.1"/>
    <property type="molecule type" value="Genomic_DNA"/>
</dbReference>
<organism evidence="17 18">
    <name type="scientific">Larinioides sclopetarius</name>
    <dbReference type="NCBI Taxonomy" id="280406"/>
    <lineage>
        <taxon>Eukaryota</taxon>
        <taxon>Metazoa</taxon>
        <taxon>Ecdysozoa</taxon>
        <taxon>Arthropoda</taxon>
        <taxon>Chelicerata</taxon>
        <taxon>Arachnida</taxon>
        <taxon>Araneae</taxon>
        <taxon>Araneomorphae</taxon>
        <taxon>Entelegynae</taxon>
        <taxon>Araneoidea</taxon>
        <taxon>Araneidae</taxon>
        <taxon>Larinioides</taxon>
    </lineage>
</organism>
<evidence type="ECO:0000256" key="10">
    <source>
        <dbReference type="ARBA" id="ARBA00023125"/>
    </source>
</evidence>
<dbReference type="Pfam" id="PF11799">
    <property type="entry name" value="IMS_C"/>
    <property type="match status" value="1"/>
</dbReference>
<dbReference type="InterPro" id="IPR043128">
    <property type="entry name" value="Rev_trsase/Diguanyl_cyclase"/>
</dbReference>
<feature type="domain" description="BRCT" evidence="15">
    <location>
        <begin position="54"/>
        <end position="140"/>
    </location>
</feature>
<dbReference type="SUPFAM" id="SSF56672">
    <property type="entry name" value="DNA/RNA polymerases"/>
    <property type="match status" value="1"/>
</dbReference>
<keyword evidence="5" id="KW-0808">Transferase</keyword>
<evidence type="ECO:0000256" key="13">
    <source>
        <dbReference type="PIRSR" id="PIRSR036573-2"/>
    </source>
</evidence>
<dbReference type="Pfam" id="PF16727">
    <property type="entry name" value="REV1_C"/>
    <property type="match status" value="1"/>
</dbReference>
<evidence type="ECO:0000256" key="7">
    <source>
        <dbReference type="ARBA" id="ARBA00022723"/>
    </source>
</evidence>
<feature type="region of interest" description="Disordered" evidence="14">
    <location>
        <begin position="1360"/>
        <end position="1411"/>
    </location>
</feature>
<accession>A0AAV1YV66</accession>
<dbReference type="PIRSF" id="PIRSF036573">
    <property type="entry name" value="REV1"/>
    <property type="match status" value="1"/>
</dbReference>
<dbReference type="GO" id="GO:0005634">
    <property type="term" value="C:nucleus"/>
    <property type="evidence" value="ECO:0007669"/>
    <property type="project" value="UniProtKB-SubCell"/>
</dbReference>
<dbReference type="InterPro" id="IPR036775">
    <property type="entry name" value="DNA_pol_Y-fam_lit_finger_sf"/>
</dbReference>
<evidence type="ECO:0000256" key="9">
    <source>
        <dbReference type="ARBA" id="ARBA00022842"/>
    </source>
</evidence>
<keyword evidence="11" id="KW-0234">DNA repair</keyword>
<evidence type="ECO:0000256" key="3">
    <source>
        <dbReference type="ARBA" id="ARBA00020399"/>
    </source>
</evidence>
<dbReference type="InterPro" id="IPR043502">
    <property type="entry name" value="DNA/RNA_pol_sf"/>
</dbReference>
<feature type="compositionally biased region" description="Polar residues" evidence="14">
    <location>
        <begin position="1136"/>
        <end position="1147"/>
    </location>
</feature>
<comment type="caution">
    <text evidence="17">The sequence shown here is derived from an EMBL/GenBank/DDBJ whole genome shotgun (WGS) entry which is preliminary data.</text>
</comment>
<dbReference type="FunFam" id="3.30.1490.100:FF:000001">
    <property type="entry name" value="DNA repair protein REV1"/>
    <property type="match status" value="1"/>
</dbReference>
<evidence type="ECO:0000256" key="2">
    <source>
        <dbReference type="ARBA" id="ARBA00010945"/>
    </source>
</evidence>
<evidence type="ECO:0000256" key="14">
    <source>
        <dbReference type="SAM" id="MobiDB-lite"/>
    </source>
</evidence>
<feature type="compositionally biased region" description="Polar residues" evidence="14">
    <location>
        <begin position="556"/>
        <end position="572"/>
    </location>
</feature>